<dbReference type="Pfam" id="PF08279">
    <property type="entry name" value="HTH_11"/>
    <property type="match status" value="1"/>
</dbReference>
<dbReference type="GO" id="GO:0003677">
    <property type="term" value="F:DNA binding"/>
    <property type="evidence" value="ECO:0007669"/>
    <property type="project" value="UniProtKB-KW"/>
</dbReference>
<keyword evidence="2" id="KW-0238">DNA-binding</keyword>
<dbReference type="SUPFAM" id="SSF46785">
    <property type="entry name" value="Winged helix' DNA-binding domain"/>
    <property type="match status" value="1"/>
</dbReference>
<dbReference type="Proteomes" id="UP001216390">
    <property type="component" value="Chromosome"/>
</dbReference>
<gene>
    <name evidence="5" type="ORF">PO878_21075</name>
</gene>
<evidence type="ECO:0000256" key="3">
    <source>
        <dbReference type="ARBA" id="ARBA00023163"/>
    </source>
</evidence>
<evidence type="ECO:0000313" key="5">
    <source>
        <dbReference type="EMBL" id="WCO66988.1"/>
    </source>
</evidence>
<accession>A0AAE9Y9D3</accession>
<organism evidence="5 6">
    <name type="scientific">Iamia majanohamensis</name>
    <dbReference type="NCBI Taxonomy" id="467976"/>
    <lineage>
        <taxon>Bacteria</taxon>
        <taxon>Bacillati</taxon>
        <taxon>Actinomycetota</taxon>
        <taxon>Acidimicrobiia</taxon>
        <taxon>Acidimicrobiales</taxon>
        <taxon>Iamiaceae</taxon>
        <taxon>Iamia</taxon>
    </lineage>
</organism>
<dbReference type="KEGG" id="ima:PO878_21075"/>
<evidence type="ECO:0000256" key="1">
    <source>
        <dbReference type="ARBA" id="ARBA00023015"/>
    </source>
</evidence>
<dbReference type="InterPro" id="IPR001034">
    <property type="entry name" value="DeoR_HTH"/>
</dbReference>
<dbReference type="Gene3D" id="1.10.10.10">
    <property type="entry name" value="Winged helix-like DNA-binding domain superfamily/Winged helix DNA-binding domain"/>
    <property type="match status" value="1"/>
</dbReference>
<evidence type="ECO:0000259" key="4">
    <source>
        <dbReference type="PROSITE" id="PS51000"/>
    </source>
</evidence>
<dbReference type="PROSITE" id="PS52050">
    <property type="entry name" value="WYL"/>
    <property type="match status" value="1"/>
</dbReference>
<dbReference type="PANTHER" id="PTHR34580">
    <property type="match status" value="1"/>
</dbReference>
<protein>
    <submittedName>
        <fullName evidence="5">YafY family protein</fullName>
    </submittedName>
</protein>
<name>A0AAE9Y9D3_9ACTN</name>
<evidence type="ECO:0000313" key="6">
    <source>
        <dbReference type="Proteomes" id="UP001216390"/>
    </source>
</evidence>
<dbReference type="GO" id="GO:0003700">
    <property type="term" value="F:DNA-binding transcription factor activity"/>
    <property type="evidence" value="ECO:0007669"/>
    <property type="project" value="InterPro"/>
</dbReference>
<dbReference type="EMBL" id="CP116942">
    <property type="protein sequence ID" value="WCO66988.1"/>
    <property type="molecule type" value="Genomic_DNA"/>
</dbReference>
<dbReference type="PIRSF" id="PIRSF016838">
    <property type="entry name" value="PafC"/>
    <property type="match status" value="1"/>
</dbReference>
<feature type="domain" description="HTH deoR-type" evidence="4">
    <location>
        <begin position="5"/>
        <end position="60"/>
    </location>
</feature>
<dbReference type="InterPro" id="IPR036390">
    <property type="entry name" value="WH_DNA-bd_sf"/>
</dbReference>
<dbReference type="Pfam" id="PF13280">
    <property type="entry name" value="WYL"/>
    <property type="match status" value="1"/>
</dbReference>
<dbReference type="InterPro" id="IPR026881">
    <property type="entry name" value="WYL_dom"/>
</dbReference>
<sequence>MTNDPTGRALQLLSLLQTHRSWSGGELADRLEVSARTLRRDIDRLRTLGYEVEAAPGVAGGYRLAAGSHMPPLLLDDEEAVAIAVGLRAAAGASVAGIEDTSLRAMAKLEQVLPDHLRRRVSAVHGNVSHLRWRGDGPVVDPESLAVLAQGCRDQEQVRFDYQRRDGEDSRRLVEPHALVSAGRRWYLAAWDVRRDGWRTFRVDRLTDARLAGARFPVRPLPGGDAATYVADSLGSLPLPHTATLVADGALDDVRAALRWTDADLEAVDEGRTRVRLKAEGPGWLDTLVAMVATCFAVEVEGPDELRPRLALLADRLRAGLAAPA</sequence>
<dbReference type="AlphaFoldDB" id="A0AAE9Y9D3"/>
<dbReference type="InterPro" id="IPR036388">
    <property type="entry name" value="WH-like_DNA-bd_sf"/>
</dbReference>
<evidence type="ECO:0000256" key="2">
    <source>
        <dbReference type="ARBA" id="ARBA00023125"/>
    </source>
</evidence>
<dbReference type="RefSeq" id="WP_272736510.1">
    <property type="nucleotide sequence ID" value="NZ_CP116942.1"/>
</dbReference>
<reference evidence="5" key="1">
    <citation type="submission" date="2023-01" db="EMBL/GenBank/DDBJ databases">
        <title>The diversity of Class Acidimicrobiia in South China Sea sediment environments and the proposal of Iamia marina sp. nov., a novel species of the genus Iamia.</title>
        <authorList>
            <person name="He Y."/>
            <person name="Tian X."/>
        </authorList>
    </citation>
    <scope>NUCLEOTIDE SEQUENCE</scope>
    <source>
        <strain evidence="5">DSM 19957</strain>
    </source>
</reference>
<proteinExistence type="predicted"/>
<keyword evidence="6" id="KW-1185">Reference proteome</keyword>
<dbReference type="InterPro" id="IPR013196">
    <property type="entry name" value="HTH_11"/>
</dbReference>
<keyword evidence="1" id="KW-0805">Transcription regulation</keyword>
<dbReference type="PANTHER" id="PTHR34580:SF3">
    <property type="entry name" value="PROTEIN PAFB"/>
    <property type="match status" value="1"/>
</dbReference>
<dbReference type="PROSITE" id="PS51000">
    <property type="entry name" value="HTH_DEOR_2"/>
    <property type="match status" value="1"/>
</dbReference>
<dbReference type="PROSITE" id="PS00894">
    <property type="entry name" value="HTH_DEOR_1"/>
    <property type="match status" value="1"/>
</dbReference>
<keyword evidence="3" id="KW-0804">Transcription</keyword>
<dbReference type="InterPro" id="IPR018356">
    <property type="entry name" value="Tscrpt_reg_HTH_DeoR_CS"/>
</dbReference>
<dbReference type="InterPro" id="IPR028349">
    <property type="entry name" value="PafC-like"/>
</dbReference>
<dbReference type="InterPro" id="IPR051534">
    <property type="entry name" value="CBASS_pafABC_assoc_protein"/>
</dbReference>